<sequence>MRIIVKSQKGIDQIINFGKYIFDKKDGLIEKLSGDVYKYGLFGVWYYKSQLCY</sequence>
<reference evidence="1 2" key="1">
    <citation type="journal article" date="2015" name="Environ. Microbiol.">
        <title>Genome analyses suggest the presence of polyploidy and recent human-driven expansions in eight global populations of the honeybee pathogen Nosema ceranae.</title>
        <authorList>
            <person name="Pelin A."/>
            <person name="Selman M."/>
            <person name="Aris-Brosou S."/>
            <person name="Farinelli L."/>
            <person name="Corradi N."/>
        </authorList>
    </citation>
    <scope>NUCLEOTIDE SEQUENCE [LARGE SCALE GENOMIC DNA]</scope>
    <source>
        <strain evidence="1 2">PA08 1199</strain>
    </source>
</reference>
<dbReference type="VEuPathDB" id="MicrosporidiaDB:AAJ76_850007547"/>
<organism evidence="1 2">
    <name type="scientific">Vairimorpha ceranae</name>
    <dbReference type="NCBI Taxonomy" id="40302"/>
    <lineage>
        <taxon>Eukaryota</taxon>
        <taxon>Fungi</taxon>
        <taxon>Fungi incertae sedis</taxon>
        <taxon>Microsporidia</taxon>
        <taxon>Nosematidae</taxon>
        <taxon>Vairimorpha</taxon>
    </lineage>
</organism>
<dbReference type="Proteomes" id="UP000034350">
    <property type="component" value="Unassembled WGS sequence"/>
</dbReference>
<proteinExistence type="predicted"/>
<evidence type="ECO:0000313" key="1">
    <source>
        <dbReference type="EMBL" id="KKO74306.1"/>
    </source>
</evidence>
<comment type="caution">
    <text evidence="1">The sequence shown here is derived from an EMBL/GenBank/DDBJ whole genome shotgun (WGS) entry which is preliminary data.</text>
</comment>
<accession>A0A0F9W9F2</accession>
<evidence type="ECO:0000313" key="2">
    <source>
        <dbReference type="Proteomes" id="UP000034350"/>
    </source>
</evidence>
<dbReference type="RefSeq" id="XP_024330048.1">
    <property type="nucleotide sequence ID" value="XM_024476549.1"/>
</dbReference>
<name>A0A0F9W9F2_9MICR</name>
<dbReference type="EMBL" id="JPQZ01000085">
    <property type="protein sequence ID" value="KKO74306.1"/>
    <property type="molecule type" value="Genomic_DNA"/>
</dbReference>
<protein>
    <submittedName>
        <fullName evidence="1">Uncharacterized protein</fullName>
    </submittedName>
</protein>
<dbReference type="GeneID" id="36321503"/>
<gene>
    <name evidence="1" type="ORF">AAJ76_850007547</name>
</gene>
<dbReference type="AlphaFoldDB" id="A0A0F9W9F2"/>
<keyword evidence="2" id="KW-1185">Reference proteome</keyword>